<dbReference type="EMBL" id="PKLF01000003">
    <property type="protein sequence ID" value="MBE8611731.1"/>
    <property type="molecule type" value="Genomic_DNA"/>
</dbReference>
<dbReference type="AlphaFoldDB" id="A0A8I0PSH5"/>
<keyword evidence="1" id="KW-0472">Membrane</keyword>
<reference evidence="2" key="1">
    <citation type="submission" date="2017-12" db="EMBL/GenBank/DDBJ databases">
        <title>Genome sequencing and analysis.</title>
        <authorList>
            <person name="Huang Y.-T."/>
        </authorList>
    </citation>
    <scope>NUCLEOTIDE SEQUENCE</scope>
    <source>
        <strain evidence="2">VGH116</strain>
    </source>
</reference>
<evidence type="ECO:0000313" key="2">
    <source>
        <dbReference type="EMBL" id="MBE8611731.1"/>
    </source>
</evidence>
<comment type="caution">
    <text evidence="2">The sequence shown here is derived from an EMBL/GenBank/DDBJ whole genome shotgun (WGS) entry which is preliminary data.</text>
</comment>
<accession>A0A8I0PSH5</accession>
<keyword evidence="1" id="KW-1133">Transmembrane helix</keyword>
<sequence length="223" mass="25928">MITFILEVTDFNSSKIDNWSALFTIISVLLASLLSFISLMVLIVTLKNTQKMTKATFDALVNQKDDNYISQIESLCQRFNQTLDRENVVFANNIDCYFNTRINDLFINTSEWIIANKITSHDFLLKTCKSISENYIGRINIETDLLLSILRAVFSITDVNKQDIAKAIIKDSIEAERRFWFCCMVDEKSNHEFFTYLANFNDFMLMHDNLCHEVFMQEAMSVE</sequence>
<keyword evidence="1" id="KW-0812">Transmembrane</keyword>
<name>A0A8I0PSH5_MORMO</name>
<organism evidence="2 3">
    <name type="scientific">Morganella morganii</name>
    <name type="common">Proteus morganii</name>
    <dbReference type="NCBI Taxonomy" id="582"/>
    <lineage>
        <taxon>Bacteria</taxon>
        <taxon>Pseudomonadati</taxon>
        <taxon>Pseudomonadota</taxon>
        <taxon>Gammaproteobacteria</taxon>
        <taxon>Enterobacterales</taxon>
        <taxon>Morganellaceae</taxon>
        <taxon>Morganella</taxon>
    </lineage>
</organism>
<protein>
    <submittedName>
        <fullName evidence="2">Uncharacterized protein</fullName>
    </submittedName>
</protein>
<gene>
    <name evidence="2" type="ORF">CYG68_04770</name>
</gene>
<proteinExistence type="predicted"/>
<feature type="transmembrane region" description="Helical" evidence="1">
    <location>
        <begin position="20"/>
        <end position="44"/>
    </location>
</feature>
<evidence type="ECO:0000313" key="3">
    <source>
        <dbReference type="Proteomes" id="UP000650477"/>
    </source>
</evidence>
<evidence type="ECO:0000256" key="1">
    <source>
        <dbReference type="SAM" id="Phobius"/>
    </source>
</evidence>
<dbReference type="Proteomes" id="UP000650477">
    <property type="component" value="Unassembled WGS sequence"/>
</dbReference>